<feature type="compositionally biased region" description="Acidic residues" evidence="1">
    <location>
        <begin position="166"/>
        <end position="201"/>
    </location>
</feature>
<name>A0AAN7W0C5_9PEZI</name>
<protein>
    <submittedName>
        <fullName evidence="2">Uncharacterized protein</fullName>
    </submittedName>
</protein>
<comment type="caution">
    <text evidence="2">The sequence shown here is derived from an EMBL/GenBank/DDBJ whole genome shotgun (WGS) entry which is preliminary data.</text>
</comment>
<evidence type="ECO:0000313" key="3">
    <source>
        <dbReference type="Proteomes" id="UP001310594"/>
    </source>
</evidence>
<evidence type="ECO:0000313" key="2">
    <source>
        <dbReference type="EMBL" id="KAK5694764.1"/>
    </source>
</evidence>
<feature type="compositionally biased region" description="Basic and acidic residues" evidence="1">
    <location>
        <begin position="75"/>
        <end position="95"/>
    </location>
</feature>
<feature type="region of interest" description="Disordered" evidence="1">
    <location>
        <begin position="36"/>
        <end position="210"/>
    </location>
</feature>
<gene>
    <name evidence="2" type="ORF">LTR97_009354</name>
</gene>
<reference evidence="2" key="1">
    <citation type="submission" date="2023-08" db="EMBL/GenBank/DDBJ databases">
        <title>Black Yeasts Isolated from many extreme environments.</title>
        <authorList>
            <person name="Coleine C."/>
            <person name="Stajich J.E."/>
            <person name="Selbmann L."/>
        </authorList>
    </citation>
    <scope>NUCLEOTIDE SEQUENCE</scope>
    <source>
        <strain evidence="2">CCFEE 5810</strain>
    </source>
</reference>
<accession>A0AAN7W0C5</accession>
<dbReference type="AlphaFoldDB" id="A0AAN7W0C5"/>
<evidence type="ECO:0000256" key="1">
    <source>
        <dbReference type="SAM" id="MobiDB-lite"/>
    </source>
</evidence>
<proteinExistence type="predicted"/>
<dbReference type="EMBL" id="JAVRQU010000015">
    <property type="protein sequence ID" value="KAK5694764.1"/>
    <property type="molecule type" value="Genomic_DNA"/>
</dbReference>
<organism evidence="2 3">
    <name type="scientific">Elasticomyces elasticus</name>
    <dbReference type="NCBI Taxonomy" id="574655"/>
    <lineage>
        <taxon>Eukaryota</taxon>
        <taxon>Fungi</taxon>
        <taxon>Dikarya</taxon>
        <taxon>Ascomycota</taxon>
        <taxon>Pezizomycotina</taxon>
        <taxon>Dothideomycetes</taxon>
        <taxon>Dothideomycetidae</taxon>
        <taxon>Mycosphaerellales</taxon>
        <taxon>Teratosphaeriaceae</taxon>
        <taxon>Elasticomyces</taxon>
    </lineage>
</organism>
<sequence>MPKYVKSRLPEQLKRTQEDLNDARNEIAKLKAEIDRLVRTHPEAYRSVIESTDDTSSPGESPDDSETSRGPTNDVGHRWEDSRLIHDATPRKETEAWNYGSVEESSSPALSETVRQDDEAEQLAPSTMTEAQSWDEYSDDQHEIPGSTEADYRNDYDDQCGYLDGDRDDQEEYLDTDYQDNCDDQYDYPEDTEEAELDEVNEQPTSPTESWAVLESEPGYYYCVTCTRYKRDWDDTSDIALSERSRLHDRDFYSDCRSCTGSAATLCNLPYKYQQQVLKNGLRLAQEIVWCALRHHFPEWQLRVFPESPQEVRFGREEVAADFPDFEDALRLRHDSLYSLLSCVTDIISLRNAVAHPGRHSGAGLDNLIEKVQTLAVHVGDERRAFKIRALRDDIQGMLKRMLAEIEAFEPLAGLPYAPPWPVHHQVLLHQVTSTYDSCDGSSNEWATIPPVLKRAAMVWRENSYRVGQLGPDFGLRVAAAKAAVQPKNGLLELPSVAAHSRPYHAWDWRAILRKPCEEYFKDWRRRCNDSFHADMNLDKLFYIQPQPDMVAAPQSEDAQPQQDVIDGPGEVVLAPEVEGGLEAEAAAP</sequence>
<dbReference type="Proteomes" id="UP001310594">
    <property type="component" value="Unassembled WGS sequence"/>
</dbReference>